<evidence type="ECO:0000313" key="2">
    <source>
        <dbReference type="Proteomes" id="UP000830395"/>
    </source>
</evidence>
<evidence type="ECO:0000313" key="1">
    <source>
        <dbReference type="EMBL" id="MCJ8749992.1"/>
    </source>
</evidence>
<gene>
    <name evidence="1" type="ORF">PDJAM_G00193960</name>
</gene>
<dbReference type="EMBL" id="CM041004">
    <property type="protein sequence ID" value="MCJ8749992.1"/>
    <property type="molecule type" value="Genomic_DNA"/>
</dbReference>
<organism evidence="1 2">
    <name type="scientific">Pangasius djambal</name>
    <dbReference type="NCBI Taxonomy" id="1691987"/>
    <lineage>
        <taxon>Eukaryota</taxon>
        <taxon>Metazoa</taxon>
        <taxon>Chordata</taxon>
        <taxon>Craniata</taxon>
        <taxon>Vertebrata</taxon>
        <taxon>Euteleostomi</taxon>
        <taxon>Actinopterygii</taxon>
        <taxon>Neopterygii</taxon>
        <taxon>Teleostei</taxon>
        <taxon>Ostariophysi</taxon>
        <taxon>Siluriformes</taxon>
        <taxon>Pangasiidae</taxon>
        <taxon>Pangasius</taxon>
    </lineage>
</organism>
<reference evidence="1" key="1">
    <citation type="submission" date="2020-02" db="EMBL/GenBank/DDBJ databases">
        <title>Genome sequencing of the panga catfish, Pangasius djambal.</title>
        <authorList>
            <person name="Wen M."/>
            <person name="Zahm M."/>
            <person name="Roques C."/>
            <person name="Cabau C."/>
            <person name="Klopp C."/>
            <person name="Donnadieu C."/>
            <person name="Jouanno E."/>
            <person name="Avarre J.-C."/>
            <person name="Campet M."/>
            <person name="Ha T."/>
            <person name="Dugue R."/>
            <person name="Lampietro C."/>
            <person name="Louis A."/>
            <person name="Herpin A."/>
            <person name="Echchiki A."/>
            <person name="Berthelot C."/>
            <person name="Parey E."/>
            <person name="Roest-Crollius H."/>
            <person name="Braasch I."/>
            <person name="Postlethwait J.H."/>
            <person name="Bobe J."/>
            <person name="Montfort J."/>
            <person name="Bouchez O."/>
            <person name="Begum T."/>
            <person name="Schartl M."/>
            <person name="Gustiano R."/>
            <person name="Guiguen Y."/>
        </authorList>
    </citation>
    <scope>NUCLEOTIDE SEQUENCE</scope>
    <source>
        <strain evidence="1">Pdj_M5554</strain>
    </source>
</reference>
<accession>A0ACC5ZQY1</accession>
<comment type="caution">
    <text evidence="1">The sequence shown here is derived from an EMBL/GenBank/DDBJ whole genome shotgun (WGS) entry which is preliminary data.</text>
</comment>
<keyword evidence="2" id="KW-1185">Reference proteome</keyword>
<protein>
    <submittedName>
        <fullName evidence="1">Uncharacterized protein</fullName>
    </submittedName>
</protein>
<name>A0ACC5ZQY1_9TELE</name>
<sequence>MLVRRSGVQSVFQFIQEVFSGVEVRALCRTLEFFHSNLHTPCLHGARFVHRGIVMLDRVCASLVPGDRNLNAKTSYTIVYFVVTVLGRPACGCDGQARCCVVLLIALRPRAAEILPLHGMRDLTVERALLPLLLLLLCASWRLVAADWELTLLHTNDVHARVEETNKDSGKCTKGGCFAGVARRFTKIKEIRRSDKNVLLLDAGDQFQGTVWFNYYKGSEAAYFMNKLGYDAMALGNHEFDNGVDGLKPFLQKVNCTVLSANIKAIEPVASQISGYYLPYKIFNIGSEKVGIVGYTSRETPALSMPGPFLRFEDEVTVLQQEVNKLTTLGVNKIIALGHSGFQMDKEIAKKVRGVDVVIGGHTNTFLFTGAPPSSEVPAGPYPLMVQSDDGRQVPVVQAYAFGKYLGYLKVTFDSNGNLLKAEGNPILLHSNITEDPSIKAEVDSWKVNLANYSSQFVGKTLVYLNGTFEECRFRECNLGNLICDAMVHHNIKYPDEFQWNHVSACILNGGGIRSPIDERSRNGSITMEDVISVLPFGGTYDLVQLKGSTLRQAFEHSVHRYGGNTGEFLQVSGFQLEYDLSMPPGKRVKKASVLCTECRVPRYEPMESEKVYKVIMPSYLVDGGDGFSMIKEEKLKHDSGDLDIAVVAGYISERQRVHPSVEGRIHLFNSAVGISSQLTLLLFVLLWVSRLSL</sequence>
<dbReference type="Proteomes" id="UP000830395">
    <property type="component" value="Chromosome 30"/>
</dbReference>
<proteinExistence type="predicted"/>